<feature type="domain" description="Flavin reductase like" evidence="3">
    <location>
        <begin position="709"/>
        <end position="887"/>
    </location>
</feature>
<organism evidence="4 5">
    <name type="scientific">Teratosphaeria destructans</name>
    <dbReference type="NCBI Taxonomy" id="418781"/>
    <lineage>
        <taxon>Eukaryota</taxon>
        <taxon>Fungi</taxon>
        <taxon>Dikarya</taxon>
        <taxon>Ascomycota</taxon>
        <taxon>Pezizomycotina</taxon>
        <taxon>Dothideomycetes</taxon>
        <taxon>Dothideomycetidae</taxon>
        <taxon>Mycosphaerellales</taxon>
        <taxon>Teratosphaeriaceae</taxon>
        <taxon>Teratosphaeria</taxon>
    </lineage>
</organism>
<evidence type="ECO:0000259" key="3">
    <source>
        <dbReference type="SMART" id="SM00903"/>
    </source>
</evidence>
<name>A0A9W7SX32_9PEZI</name>
<evidence type="ECO:0000313" key="4">
    <source>
        <dbReference type="EMBL" id="KAH9836889.1"/>
    </source>
</evidence>
<dbReference type="GO" id="GO:0010181">
    <property type="term" value="F:FMN binding"/>
    <property type="evidence" value="ECO:0007669"/>
    <property type="project" value="InterPro"/>
</dbReference>
<evidence type="ECO:0000313" key="5">
    <source>
        <dbReference type="Proteomes" id="UP001138500"/>
    </source>
</evidence>
<dbReference type="PANTHER" id="PTHR30466:SF1">
    <property type="entry name" value="FMN REDUCTASE (NADH) RUTF"/>
    <property type="match status" value="1"/>
</dbReference>
<accession>A0A9W7SX32</accession>
<feature type="compositionally biased region" description="Basic and acidic residues" evidence="2">
    <location>
        <begin position="990"/>
        <end position="999"/>
    </location>
</feature>
<gene>
    <name evidence="4" type="ORF">Tdes44962_MAKER08414</name>
</gene>
<dbReference type="SMART" id="SM00903">
    <property type="entry name" value="Flavin_Reduct"/>
    <property type="match status" value="1"/>
</dbReference>
<evidence type="ECO:0000256" key="2">
    <source>
        <dbReference type="SAM" id="MobiDB-lite"/>
    </source>
</evidence>
<dbReference type="EMBL" id="RIBY02000813">
    <property type="protein sequence ID" value="KAH9836889.1"/>
    <property type="molecule type" value="Genomic_DNA"/>
</dbReference>
<sequence>MYRHDLARRRFYKAFYDWTLLTSPALASGHWTCSHVRRRRIASSAREWRAQSRDVIAERQGSSSQDAAPPIQFYHVRSKSTSHWPISWLSDPVLSSSEKPSDSLQAWEEVIRYRSRDTILLEFALPVGMLAQLSTGRKGMDLRELASESGATVELGAIYRTEGGGEQLRSVAVSGMFEEVQKVAKVFHHHKTIKVLQSRRNNHEVKAGMQSSQHRLSGIANVATVPVSTTSSGGNREAELGGATISTAAMAVPGQLKPRLSRQAARRSMKTAWLLIAPIRDENNLSAQKLSCELPIPTPVLHLIQKQHGEGLQGLMAKYAQYNVHIQLGDAEYVGECRDSQGQLWEMLLSSVIVTASELTNCKRVTDHMQSTYRRYTKAVFGRNGEEAQAEIAKMILKKEQPWRSLLDRPVVSEEQMQSKDIEVGTFVVRQRPGHQPSEYPDSSEDYFAAAERQPDTWIVEIVLPQVQWDFIDHRKHSGVQAKAQSLGIEIEIAEEGFEAPILGSSQGKAVLARPAKLVGPLQRVYEGIHFLLSAQPTNEAPAKIVKSDIRSVQPVKGASESVKALNQAHEPANVNTQSGSADQNAVKTSKVPFEPSPASVQLARTARDASTESAAPSKPGNVTTRLQVAGSFRPERVLRGLAYVACTVTPIGAEGDGLFELTGTPCNIRKALSITRHNFGSSRVSINNELAVIQAAEEEMQEDMKTALRPLTHPVVIITSRMAMKPSSDEPQPQEPIDQYRGVTVSSFNTVTLGNPGPPIVSFNLKVPSRTWAALVGSTNMCVNILSATPSAAAIAQLFTKQYEEPSEPFKLLCKAGGLVSPTNPRNPKSPPQILMAGVVLARMKAKLMMEKCIQVADHVVALAQVNDLEFAPEIPKGTSDGSFATSKLSRPEARRRVEEAMGLAYAKRGYRSLGKEIDPEAPVVGPWSKDESLAMGASVSVGGMERADAEDASMSSSKELDDAPRNNITTAQDQTGALGMPDLQGTEEPGKPRKLPDPRTPSTAMSSTVPPSTATSTTATPSAAQSANEPITSERDMMEALTKTRRKAAQDEEDDYDLGFTKKTNGWPPKLIQELDSALGDAGSGYTPGRRNEALLPHGTRAFSTMAGRRSYSTTPARPVDEERPEHNERHSKPVDCVTDPSLLTQSINEFLGLPPTSTREVPPMRALLKAQEAAVQASRKLQDALSDGSLTPQQSLALETEIATNERRVAKQLALRANHDLKKMLDTGKVDFRRVGWLEQTVEKGLVVVVEEARLLRGIFDKGEIGEVVFEKAKKKLEARHAELNEGAMRLRGMVEDEDDGF</sequence>
<dbReference type="PANTHER" id="PTHR30466">
    <property type="entry name" value="FLAVIN REDUCTASE"/>
    <property type="match status" value="1"/>
</dbReference>
<keyword evidence="1" id="KW-0560">Oxidoreductase</keyword>
<dbReference type="GO" id="GO:0042602">
    <property type="term" value="F:riboflavin reductase (NADPH) activity"/>
    <property type="evidence" value="ECO:0007669"/>
    <property type="project" value="TreeGrafter"/>
</dbReference>
<evidence type="ECO:0000256" key="1">
    <source>
        <dbReference type="ARBA" id="ARBA00023002"/>
    </source>
</evidence>
<feature type="compositionally biased region" description="Low complexity" evidence="2">
    <location>
        <begin position="1002"/>
        <end position="1029"/>
    </location>
</feature>
<dbReference type="Gene3D" id="2.30.110.10">
    <property type="entry name" value="Electron Transport, Fmn-binding Protein, Chain A"/>
    <property type="match status" value="1"/>
</dbReference>
<proteinExistence type="predicted"/>
<protein>
    <submittedName>
        <fullName evidence="4">Flavin reductase like domain</fullName>
    </submittedName>
</protein>
<reference evidence="4 5" key="1">
    <citation type="journal article" date="2018" name="IMA Fungus">
        <title>IMA Genome-F 10: Nine draft genome sequences of Claviceps purpurea s.lat., including C. arundinis, C. humidiphila, and C. cf. spartinae, pseudomolecules for the pitch canker pathogen Fusarium circinatum, draft genome of Davidsoniella eucalypti, Grosmannia galeiformis, Quambalaria eucalypti, and Teratosphaeria destructans.</title>
        <authorList>
            <person name="Wingfield B.D."/>
            <person name="Liu M."/>
            <person name="Nguyen H.D."/>
            <person name="Lane F.A."/>
            <person name="Morgan S.W."/>
            <person name="De Vos L."/>
            <person name="Wilken P.M."/>
            <person name="Duong T.A."/>
            <person name="Aylward J."/>
            <person name="Coetzee M.P."/>
            <person name="Dadej K."/>
            <person name="De Beer Z.W."/>
            <person name="Findlay W."/>
            <person name="Havenga M."/>
            <person name="Kolarik M."/>
            <person name="Menzies J.G."/>
            <person name="Naidoo K."/>
            <person name="Pochopski O."/>
            <person name="Shoukouhi P."/>
            <person name="Santana Q.C."/>
            <person name="Seifert K.A."/>
            <person name="Soal N."/>
            <person name="Steenkamp E.T."/>
            <person name="Tatham C.T."/>
            <person name="van der Nest M.A."/>
            <person name="Wingfield M.J."/>
        </authorList>
    </citation>
    <scope>NUCLEOTIDE SEQUENCE [LARGE SCALE GENOMIC DNA]</scope>
    <source>
        <strain evidence="4">CMW44962</strain>
    </source>
</reference>
<reference evidence="4 5" key="2">
    <citation type="journal article" date="2021" name="Curr. Genet.">
        <title>Genetic response to nitrogen starvation in the aggressive Eucalyptus foliar pathogen Teratosphaeria destructans.</title>
        <authorList>
            <person name="Havenga M."/>
            <person name="Wingfield B.D."/>
            <person name="Wingfield M.J."/>
            <person name="Dreyer L.L."/>
            <person name="Roets F."/>
            <person name="Aylward J."/>
        </authorList>
    </citation>
    <scope>NUCLEOTIDE SEQUENCE [LARGE SCALE GENOMIC DNA]</scope>
    <source>
        <strain evidence="4">CMW44962</strain>
    </source>
</reference>
<feature type="compositionally biased region" description="Polar residues" evidence="2">
    <location>
        <begin position="574"/>
        <end position="588"/>
    </location>
</feature>
<feature type="region of interest" description="Disordered" evidence="2">
    <location>
        <begin position="948"/>
        <end position="1070"/>
    </location>
</feature>
<feature type="compositionally biased region" description="Basic and acidic residues" evidence="2">
    <location>
        <begin position="1121"/>
        <end position="1136"/>
    </location>
</feature>
<dbReference type="InterPro" id="IPR012349">
    <property type="entry name" value="Split_barrel_FMN-bd"/>
</dbReference>
<feature type="region of interest" description="Disordered" evidence="2">
    <location>
        <begin position="572"/>
        <end position="599"/>
    </location>
</feature>
<dbReference type="InterPro" id="IPR002563">
    <property type="entry name" value="Flavin_Rdtase-like_dom"/>
</dbReference>
<dbReference type="OrthoDB" id="2015405at2759"/>
<keyword evidence="5" id="KW-1185">Reference proteome</keyword>
<feature type="compositionally biased region" description="Polar residues" evidence="2">
    <location>
        <begin position="881"/>
        <end position="890"/>
    </location>
</feature>
<dbReference type="InterPro" id="IPR050268">
    <property type="entry name" value="NADH-dep_flavin_reductase"/>
</dbReference>
<comment type="caution">
    <text evidence="4">The sequence shown here is derived from an EMBL/GenBank/DDBJ whole genome shotgun (WGS) entry which is preliminary data.</text>
</comment>
<feature type="compositionally biased region" description="Polar residues" evidence="2">
    <location>
        <begin position="968"/>
        <end position="977"/>
    </location>
</feature>
<dbReference type="SUPFAM" id="SSF50475">
    <property type="entry name" value="FMN-binding split barrel"/>
    <property type="match status" value="1"/>
</dbReference>
<dbReference type="Proteomes" id="UP001138500">
    <property type="component" value="Unassembled WGS sequence"/>
</dbReference>
<feature type="region of interest" description="Disordered" evidence="2">
    <location>
        <begin position="876"/>
        <end position="895"/>
    </location>
</feature>
<dbReference type="Pfam" id="PF01613">
    <property type="entry name" value="Flavin_Reduct"/>
    <property type="match status" value="1"/>
</dbReference>
<feature type="region of interest" description="Disordered" evidence="2">
    <location>
        <begin position="1109"/>
        <end position="1141"/>
    </location>
</feature>